<evidence type="ECO:0000313" key="4">
    <source>
        <dbReference type="Proteomes" id="UP000319801"/>
    </source>
</evidence>
<evidence type="ECO:0000256" key="1">
    <source>
        <dbReference type="ARBA" id="ARBA00023157"/>
    </source>
</evidence>
<dbReference type="InterPro" id="IPR018378">
    <property type="entry name" value="C-type_lectin_CS"/>
</dbReference>
<organism evidence="3 4">
    <name type="scientific">Bagarius yarrelli</name>
    <name type="common">Goonch</name>
    <name type="synonym">Bagrus yarrelli</name>
    <dbReference type="NCBI Taxonomy" id="175774"/>
    <lineage>
        <taxon>Eukaryota</taxon>
        <taxon>Metazoa</taxon>
        <taxon>Chordata</taxon>
        <taxon>Craniata</taxon>
        <taxon>Vertebrata</taxon>
        <taxon>Euteleostomi</taxon>
        <taxon>Actinopterygii</taxon>
        <taxon>Neopterygii</taxon>
        <taxon>Teleostei</taxon>
        <taxon>Ostariophysi</taxon>
        <taxon>Siluriformes</taxon>
        <taxon>Sisoridae</taxon>
        <taxon>Sisorinae</taxon>
        <taxon>Bagarius</taxon>
    </lineage>
</organism>
<accession>A0A556V8K6</accession>
<dbReference type="GO" id="GO:0030246">
    <property type="term" value="F:carbohydrate binding"/>
    <property type="evidence" value="ECO:0007669"/>
    <property type="project" value="UniProtKB-KW"/>
</dbReference>
<dbReference type="OrthoDB" id="5858677at2759"/>
<dbReference type="PANTHER" id="PTHR45784:SF8">
    <property type="entry name" value="C-TYPE MANNOSE RECEPTOR 2-RELATED"/>
    <property type="match status" value="1"/>
</dbReference>
<dbReference type="InterPro" id="IPR001304">
    <property type="entry name" value="C-type_lectin-like"/>
</dbReference>
<name>A0A556V8K6_BAGYA</name>
<evidence type="ECO:0000313" key="3">
    <source>
        <dbReference type="EMBL" id="TTA11854.1"/>
    </source>
</evidence>
<sequence length="214" mass="24915">MNWTAAQSYCKANYTNLAVIATREENLKVREIANNLRTTFWIGMNRTAKLSETWQWCNREPTGIYNWRVNEPNNNLDNEDCVSVTTSGWNDSPCSSTSDFLCDWNIIFVQEIMTWEEALKYCKTYYKGMASLSTETKMTLAESETAQSGTARVWTGLRFLDGKWFWLSNEQIDSQVSVSECPALQYHCGARNVMKNMWENRHCNDRLSFFCYTK</sequence>
<keyword evidence="1" id="KW-1015">Disulfide bond</keyword>
<dbReference type="InterPro" id="IPR016186">
    <property type="entry name" value="C-type_lectin-like/link_sf"/>
</dbReference>
<dbReference type="AlphaFoldDB" id="A0A556V8K6"/>
<evidence type="ECO:0000259" key="2">
    <source>
        <dbReference type="PROSITE" id="PS50041"/>
    </source>
</evidence>
<dbReference type="SUPFAM" id="SSF56436">
    <property type="entry name" value="C-type lectin-like"/>
    <property type="match status" value="2"/>
</dbReference>
<dbReference type="PANTHER" id="PTHR45784">
    <property type="entry name" value="C-TYPE LECTIN DOMAIN FAMILY 20 MEMBER A-RELATED"/>
    <property type="match status" value="1"/>
</dbReference>
<dbReference type="SMART" id="SM00034">
    <property type="entry name" value="CLECT"/>
    <property type="match status" value="2"/>
</dbReference>
<dbReference type="InterPro" id="IPR016187">
    <property type="entry name" value="CTDL_fold"/>
</dbReference>
<dbReference type="PROSITE" id="PS50041">
    <property type="entry name" value="C_TYPE_LECTIN_2"/>
    <property type="match status" value="2"/>
</dbReference>
<keyword evidence="3" id="KW-0430">Lectin</keyword>
<dbReference type="EMBL" id="VCAZ01000159">
    <property type="protein sequence ID" value="TTA11854.1"/>
    <property type="molecule type" value="Genomic_DNA"/>
</dbReference>
<reference evidence="3 4" key="1">
    <citation type="journal article" date="2019" name="Genome Biol. Evol.">
        <title>Whole-Genome Sequencing of the Giant Devil Catfish, Bagarius yarrelli.</title>
        <authorList>
            <person name="Jiang W."/>
            <person name="Lv Y."/>
            <person name="Cheng L."/>
            <person name="Yang K."/>
            <person name="Chao B."/>
            <person name="Wang X."/>
            <person name="Li Y."/>
            <person name="Pan X."/>
            <person name="You X."/>
            <person name="Zhang Y."/>
            <person name="Yang J."/>
            <person name="Li J."/>
            <person name="Zhang X."/>
            <person name="Liu S."/>
            <person name="Sun C."/>
            <person name="Yang J."/>
            <person name="Shi Q."/>
        </authorList>
    </citation>
    <scope>NUCLEOTIDE SEQUENCE [LARGE SCALE GENOMIC DNA]</scope>
    <source>
        <strain evidence="3">JWS20170419001</strain>
        <tissue evidence="3">Muscle</tissue>
    </source>
</reference>
<protein>
    <submittedName>
        <fullName evidence="3">C-type lectin mannose-binding isoform</fullName>
    </submittedName>
</protein>
<feature type="domain" description="C-type lectin" evidence="2">
    <location>
        <begin position="1"/>
        <end position="103"/>
    </location>
</feature>
<dbReference type="Gene3D" id="3.10.100.10">
    <property type="entry name" value="Mannose-Binding Protein A, subunit A"/>
    <property type="match status" value="2"/>
</dbReference>
<gene>
    <name evidence="3" type="ORF">Baya_14416</name>
</gene>
<keyword evidence="4" id="KW-1185">Reference proteome</keyword>
<dbReference type="Proteomes" id="UP000319801">
    <property type="component" value="Unassembled WGS sequence"/>
</dbReference>
<dbReference type="CDD" id="cd00037">
    <property type="entry name" value="CLECT"/>
    <property type="match status" value="1"/>
</dbReference>
<dbReference type="PROSITE" id="PS00615">
    <property type="entry name" value="C_TYPE_LECTIN_1"/>
    <property type="match status" value="1"/>
</dbReference>
<dbReference type="Pfam" id="PF00059">
    <property type="entry name" value="Lectin_C"/>
    <property type="match status" value="2"/>
</dbReference>
<proteinExistence type="predicted"/>
<feature type="domain" description="C-type lectin" evidence="2">
    <location>
        <begin position="108"/>
        <end position="212"/>
    </location>
</feature>
<comment type="caution">
    <text evidence="3">The sequence shown here is derived from an EMBL/GenBank/DDBJ whole genome shotgun (WGS) entry which is preliminary data.</text>
</comment>